<dbReference type="AlphaFoldDB" id="A0A1X0QGP1"/>
<reference evidence="1 2" key="1">
    <citation type="journal article" date="2017" name="Environ. Microbiol.">
        <title>Decay of the glycolytic pathway and adaptation to intranuclear parasitism within Enterocytozoonidae microsporidia.</title>
        <authorList>
            <person name="Wiredu Boakye D."/>
            <person name="Jaroenlak P."/>
            <person name="Prachumwat A."/>
            <person name="Williams T.A."/>
            <person name="Bateman K.S."/>
            <person name="Itsathitphaisarn O."/>
            <person name="Sritunyalucksana K."/>
            <person name="Paszkiewicz K.H."/>
            <person name="Moore K.A."/>
            <person name="Stentiford G.D."/>
            <person name="Williams B.A."/>
        </authorList>
    </citation>
    <scope>NUCLEOTIDE SEQUENCE [LARGE SCALE GENOMIC DNA]</scope>
    <source>
        <strain evidence="2">canceri</strain>
    </source>
</reference>
<comment type="caution">
    <text evidence="1">The sequence shown here is derived from an EMBL/GenBank/DDBJ whole genome shotgun (WGS) entry which is preliminary data.</text>
</comment>
<accession>A0A1X0QGP1</accession>
<evidence type="ECO:0000313" key="2">
    <source>
        <dbReference type="Proteomes" id="UP000192501"/>
    </source>
</evidence>
<evidence type="ECO:0000313" key="1">
    <source>
        <dbReference type="EMBL" id="ORD98937.1"/>
    </source>
</evidence>
<protein>
    <submittedName>
        <fullName evidence="1">Uncharacterized protein</fullName>
    </submittedName>
</protein>
<organism evidence="1 2">
    <name type="scientific">Hepatospora eriocheir</name>
    <dbReference type="NCBI Taxonomy" id="1081669"/>
    <lineage>
        <taxon>Eukaryota</taxon>
        <taxon>Fungi</taxon>
        <taxon>Fungi incertae sedis</taxon>
        <taxon>Microsporidia</taxon>
        <taxon>Hepatosporidae</taxon>
        <taxon>Hepatospora</taxon>
    </lineage>
</organism>
<dbReference type="VEuPathDB" id="MicrosporidiaDB:HERIO_1526"/>
<name>A0A1X0QGP1_9MICR</name>
<sequence length="246" mass="29707">MKFFFLKLLLCGADFNPKKDQMLVSKTIKVLEDSINNTIKNHDVSNIFFEEIIFIIEEEIVKLLCNTDLMIFLKEQRYLCSVNLNLISDKSGSKDKKLKKENYFKMVYCELKKYSDFVNDLFFIQEIKKTVFNMYCLKFTQSTVKFTRTTDEFLNNRFNYLQNYLILLSKEFTFNLNGIMNTSFSYYNNRYKVIYYNLKFYFEMIFKYKKEIEMTIFRSEDCKDLKKKLETLKNYISEDKGIVIEV</sequence>
<dbReference type="VEuPathDB" id="MicrosporidiaDB:A0H76_1682"/>
<gene>
    <name evidence="1" type="ORF">A0H76_1682</name>
</gene>
<proteinExistence type="predicted"/>
<dbReference type="EMBL" id="LTAI01000374">
    <property type="protein sequence ID" value="ORD98937.1"/>
    <property type="molecule type" value="Genomic_DNA"/>
</dbReference>
<dbReference type="Proteomes" id="UP000192501">
    <property type="component" value="Unassembled WGS sequence"/>
</dbReference>